<dbReference type="InterPro" id="IPR038484">
    <property type="entry name" value="MucB/RseB_C_sf"/>
</dbReference>
<evidence type="ECO:0000313" key="4">
    <source>
        <dbReference type="Proteomes" id="UP000774570"/>
    </source>
</evidence>
<protein>
    <recommendedName>
        <fullName evidence="2">MucB/RseB N-terminal domain-containing protein</fullName>
    </recommendedName>
</protein>
<feature type="transmembrane region" description="Helical" evidence="1">
    <location>
        <begin position="12"/>
        <end position="30"/>
    </location>
</feature>
<keyword evidence="4" id="KW-1185">Reference proteome</keyword>
<evidence type="ECO:0000313" key="3">
    <source>
        <dbReference type="EMBL" id="MBW8481354.1"/>
    </source>
</evidence>
<keyword evidence="1" id="KW-1133">Transmembrane helix</keyword>
<reference evidence="3 4" key="1">
    <citation type="submission" date="2021-07" db="EMBL/GenBank/DDBJ databases">
        <title>Actinomadura sp. PM05-2 isolated from lichen.</title>
        <authorList>
            <person name="Somphong A."/>
            <person name="Phongsopitanun W."/>
            <person name="Tanasupawat S."/>
            <person name="Peongsungnone V."/>
        </authorList>
    </citation>
    <scope>NUCLEOTIDE SEQUENCE [LARGE SCALE GENOMIC DNA]</scope>
    <source>
        <strain evidence="3 4">PM05-2</strain>
    </source>
</reference>
<accession>A0ABS7FLX0</accession>
<gene>
    <name evidence="3" type="ORF">K1Y72_03150</name>
</gene>
<dbReference type="Gene3D" id="3.30.200.100">
    <property type="entry name" value="MucB/RseB, C-terminal domain"/>
    <property type="match status" value="1"/>
</dbReference>
<keyword evidence="1" id="KW-0472">Membrane</keyword>
<keyword evidence="1" id="KW-0812">Transmembrane</keyword>
<dbReference type="Proteomes" id="UP000774570">
    <property type="component" value="Unassembled WGS sequence"/>
</dbReference>
<feature type="domain" description="MucB/RseB N-terminal" evidence="2">
    <location>
        <begin position="89"/>
        <end position="170"/>
    </location>
</feature>
<organism evidence="3 4">
    <name type="scientific">Actinomadura parmotrematis</name>
    <dbReference type="NCBI Taxonomy" id="2864039"/>
    <lineage>
        <taxon>Bacteria</taxon>
        <taxon>Bacillati</taxon>
        <taxon>Actinomycetota</taxon>
        <taxon>Actinomycetes</taxon>
        <taxon>Streptosporangiales</taxon>
        <taxon>Thermomonosporaceae</taxon>
        <taxon>Actinomadura</taxon>
    </lineage>
</organism>
<comment type="caution">
    <text evidence="3">The sequence shown here is derived from an EMBL/GenBank/DDBJ whole genome shotgun (WGS) entry which is preliminary data.</text>
</comment>
<dbReference type="Pfam" id="PF03888">
    <property type="entry name" value="MucB_RseB"/>
    <property type="match status" value="1"/>
</dbReference>
<name>A0ABS7FLX0_9ACTN</name>
<sequence length="334" mass="35166">MTALPGPCHARPVTLVTGVVVCAVAVAALTGDARAARRVRASDPEAVALLRNAAGAARHVPYRGRRAVTTWGSTVPRTTESVVAHTPGTAAGPPDTLGLLTRNYTLVRAADSAVCGRTAHVVEARRANGSTAGRFWLDVETGLMLYRELIDARGRPVVTSGFTEVRIDRPGPGKAAYTTEAEAEPAPAPAVAAWADVLDPGELAGLRARGWPLPAALPGRLSLYDARRSGPVVHLSYSDGLAAVSVFVQRGALDPRGVRGWDRAAGPGGPVYSREAARHWAVASGDGFVYTVLTEEPESTAEAVAVALPHERSPLRSRMGRGMRRLGSWINPFD</sequence>
<dbReference type="Gene3D" id="2.50.20.10">
    <property type="entry name" value="Lipoprotein localisation LolA/LolB/LppX"/>
    <property type="match status" value="1"/>
</dbReference>
<proteinExistence type="predicted"/>
<dbReference type="RefSeq" id="WP_220163049.1">
    <property type="nucleotide sequence ID" value="NZ_JAIBOA010000002.1"/>
</dbReference>
<dbReference type="InterPro" id="IPR033434">
    <property type="entry name" value="MucB/RseB_N"/>
</dbReference>
<dbReference type="EMBL" id="JAIBOA010000002">
    <property type="protein sequence ID" value="MBW8481354.1"/>
    <property type="molecule type" value="Genomic_DNA"/>
</dbReference>
<evidence type="ECO:0000256" key="1">
    <source>
        <dbReference type="SAM" id="Phobius"/>
    </source>
</evidence>
<evidence type="ECO:0000259" key="2">
    <source>
        <dbReference type="Pfam" id="PF03888"/>
    </source>
</evidence>